<dbReference type="AlphaFoldDB" id="V8PA21"/>
<evidence type="ECO:0000313" key="3">
    <source>
        <dbReference type="Proteomes" id="UP000018936"/>
    </source>
</evidence>
<keyword evidence="3" id="KW-1185">Reference proteome</keyword>
<sequence length="151" mass="16104">MSIAAKALLVNTPPPTPALWKVLTHSFAHSQKRCARRSRENCLTALPDPSNKTTLPGIQPNMRWSGGGLLPHVANERQRSGGKLKIHLLRRPSRLQHMQRGGEARGRGKSRRGGGGRKGRKKPANDVTSAVARSPSLQSGVGRKGGGGGEA</sequence>
<feature type="compositionally biased region" description="Basic residues" evidence="1">
    <location>
        <begin position="107"/>
        <end position="122"/>
    </location>
</feature>
<evidence type="ECO:0000313" key="2">
    <source>
        <dbReference type="EMBL" id="ETE70747.1"/>
    </source>
</evidence>
<reference evidence="2 3" key="1">
    <citation type="journal article" date="2013" name="Proc. Natl. Acad. Sci. U.S.A.">
        <title>The king cobra genome reveals dynamic gene evolution and adaptation in the snake venom system.</title>
        <authorList>
            <person name="Vonk F.J."/>
            <person name="Casewell N.R."/>
            <person name="Henkel C.V."/>
            <person name="Heimberg A.M."/>
            <person name="Jansen H.J."/>
            <person name="McCleary R.J."/>
            <person name="Kerkkamp H.M."/>
            <person name="Vos R.A."/>
            <person name="Guerreiro I."/>
            <person name="Calvete J.J."/>
            <person name="Wuster W."/>
            <person name="Woods A.E."/>
            <person name="Logan J.M."/>
            <person name="Harrison R.A."/>
            <person name="Castoe T.A."/>
            <person name="de Koning A.P."/>
            <person name="Pollock D.D."/>
            <person name="Yandell M."/>
            <person name="Calderon D."/>
            <person name="Renjifo C."/>
            <person name="Currier R.B."/>
            <person name="Salgado D."/>
            <person name="Pla D."/>
            <person name="Sanz L."/>
            <person name="Hyder A.S."/>
            <person name="Ribeiro J.M."/>
            <person name="Arntzen J.W."/>
            <person name="van den Thillart G.E."/>
            <person name="Boetzer M."/>
            <person name="Pirovano W."/>
            <person name="Dirks R.P."/>
            <person name="Spaink H.P."/>
            <person name="Duboule D."/>
            <person name="McGlinn E."/>
            <person name="Kini R.M."/>
            <person name="Richardson M.K."/>
        </authorList>
    </citation>
    <scope>NUCLEOTIDE SEQUENCE</scope>
    <source>
        <tissue evidence="2">Blood</tissue>
    </source>
</reference>
<feature type="compositionally biased region" description="Gly residues" evidence="1">
    <location>
        <begin position="142"/>
        <end position="151"/>
    </location>
</feature>
<feature type="non-terminal residue" evidence="2">
    <location>
        <position position="1"/>
    </location>
</feature>
<feature type="region of interest" description="Disordered" evidence="1">
    <location>
        <begin position="46"/>
        <end position="151"/>
    </location>
</feature>
<gene>
    <name evidence="2" type="ORF">L345_03451</name>
</gene>
<accession>V8PA21</accession>
<feature type="compositionally biased region" description="Basic residues" evidence="1">
    <location>
        <begin position="80"/>
        <end position="94"/>
    </location>
</feature>
<protein>
    <submittedName>
        <fullName evidence="2">Uncharacterized protein</fullName>
    </submittedName>
</protein>
<comment type="caution">
    <text evidence="2">The sequence shown here is derived from an EMBL/GenBank/DDBJ whole genome shotgun (WGS) entry which is preliminary data.</text>
</comment>
<dbReference type="EMBL" id="AZIM01000488">
    <property type="protein sequence ID" value="ETE70747.1"/>
    <property type="molecule type" value="Genomic_DNA"/>
</dbReference>
<name>V8PA21_OPHHA</name>
<dbReference type="Proteomes" id="UP000018936">
    <property type="component" value="Unassembled WGS sequence"/>
</dbReference>
<evidence type="ECO:0000256" key="1">
    <source>
        <dbReference type="SAM" id="MobiDB-lite"/>
    </source>
</evidence>
<proteinExistence type="predicted"/>
<organism evidence="2 3">
    <name type="scientific">Ophiophagus hannah</name>
    <name type="common">King cobra</name>
    <name type="synonym">Naja hannah</name>
    <dbReference type="NCBI Taxonomy" id="8665"/>
    <lineage>
        <taxon>Eukaryota</taxon>
        <taxon>Metazoa</taxon>
        <taxon>Chordata</taxon>
        <taxon>Craniata</taxon>
        <taxon>Vertebrata</taxon>
        <taxon>Euteleostomi</taxon>
        <taxon>Lepidosauria</taxon>
        <taxon>Squamata</taxon>
        <taxon>Bifurcata</taxon>
        <taxon>Unidentata</taxon>
        <taxon>Episquamata</taxon>
        <taxon>Toxicofera</taxon>
        <taxon>Serpentes</taxon>
        <taxon>Colubroidea</taxon>
        <taxon>Elapidae</taxon>
        <taxon>Elapinae</taxon>
        <taxon>Ophiophagus</taxon>
    </lineage>
</organism>